<organism evidence="1">
    <name type="scientific">marine sediment metagenome</name>
    <dbReference type="NCBI Taxonomy" id="412755"/>
    <lineage>
        <taxon>unclassified sequences</taxon>
        <taxon>metagenomes</taxon>
        <taxon>ecological metagenomes</taxon>
    </lineage>
</organism>
<gene>
    <name evidence="1" type="ORF">LCGC14_1129810</name>
</gene>
<reference evidence="1" key="1">
    <citation type="journal article" date="2015" name="Nature">
        <title>Complex archaea that bridge the gap between prokaryotes and eukaryotes.</title>
        <authorList>
            <person name="Spang A."/>
            <person name="Saw J.H."/>
            <person name="Jorgensen S.L."/>
            <person name="Zaremba-Niedzwiedzka K."/>
            <person name="Martijn J."/>
            <person name="Lind A.E."/>
            <person name="van Eijk R."/>
            <person name="Schleper C."/>
            <person name="Guy L."/>
            <person name="Ettema T.J."/>
        </authorList>
    </citation>
    <scope>NUCLEOTIDE SEQUENCE</scope>
</reference>
<protein>
    <submittedName>
        <fullName evidence="1">Uncharacterized protein</fullName>
    </submittedName>
</protein>
<dbReference type="EMBL" id="LAZR01005285">
    <property type="protein sequence ID" value="KKN01217.1"/>
    <property type="molecule type" value="Genomic_DNA"/>
</dbReference>
<evidence type="ECO:0000313" key="1">
    <source>
        <dbReference type="EMBL" id="KKN01217.1"/>
    </source>
</evidence>
<dbReference type="AlphaFoldDB" id="A0A0F9MP67"/>
<accession>A0A0F9MP67</accession>
<proteinExistence type="predicted"/>
<comment type="caution">
    <text evidence="1">The sequence shown here is derived from an EMBL/GenBank/DDBJ whole genome shotgun (WGS) entry which is preliminary data.</text>
</comment>
<sequence length="48" mass="5846">MDRVKRFLCWMGWHSRSYVLLEYDGCNQHARCKWCEYEGILDSQGNLF</sequence>
<name>A0A0F9MP67_9ZZZZ</name>